<keyword evidence="1" id="KW-1133">Transmembrane helix</keyword>
<comment type="caution">
    <text evidence="2">The sequence shown here is derived from an EMBL/GenBank/DDBJ whole genome shotgun (WGS) entry which is preliminary data.</text>
</comment>
<reference evidence="2 3" key="1">
    <citation type="submission" date="2016-12" db="EMBL/GenBank/DDBJ databases">
        <title>Candidatus Reconcilibacillus cellulovorans genome.</title>
        <authorList>
            <person name="Kolinko S."/>
            <person name="Wu Y.-W."/>
            <person name="Tachea F."/>
            <person name="Denzel E."/>
            <person name="Hiras J."/>
            <person name="Baecker N."/>
            <person name="Chan L.J."/>
            <person name="Eichorst S.A."/>
            <person name="Frey D."/>
            <person name="Adams P.D."/>
            <person name="Pray T."/>
            <person name="Tanjore D."/>
            <person name="Petzold C.J."/>
            <person name="Gladden J.M."/>
            <person name="Simmons B.A."/>
            <person name="Singer S.W."/>
        </authorList>
    </citation>
    <scope>NUCLEOTIDE SEQUENCE [LARGE SCALE GENOMIC DNA]</scope>
    <source>
        <strain evidence="2">JTherm</strain>
    </source>
</reference>
<gene>
    <name evidence="2" type="ORF">BLM47_09410</name>
</gene>
<feature type="transmembrane region" description="Helical" evidence="1">
    <location>
        <begin position="32"/>
        <end position="57"/>
    </location>
</feature>
<keyword evidence="1" id="KW-0812">Transmembrane</keyword>
<evidence type="ECO:0000313" key="3">
    <source>
        <dbReference type="Proteomes" id="UP000243688"/>
    </source>
</evidence>
<organism evidence="2 3">
    <name type="scientific">Candidatus Reconcilbacillus cellulovorans</name>
    <dbReference type="NCBI Taxonomy" id="1906605"/>
    <lineage>
        <taxon>Bacteria</taxon>
        <taxon>Bacillati</taxon>
        <taxon>Bacillota</taxon>
        <taxon>Bacilli</taxon>
        <taxon>Bacillales</taxon>
        <taxon>Paenibacillaceae</taxon>
        <taxon>Candidatus Reconcilbacillus</taxon>
    </lineage>
</organism>
<dbReference type="Proteomes" id="UP000243688">
    <property type="component" value="Unassembled WGS sequence"/>
</dbReference>
<protein>
    <submittedName>
        <fullName evidence="2">Uncharacterized protein</fullName>
    </submittedName>
</protein>
<evidence type="ECO:0000256" key="1">
    <source>
        <dbReference type="SAM" id="Phobius"/>
    </source>
</evidence>
<accession>A0A2A6DZ03</accession>
<evidence type="ECO:0000313" key="2">
    <source>
        <dbReference type="EMBL" id="PDO10021.1"/>
    </source>
</evidence>
<keyword evidence="1" id="KW-0472">Membrane</keyword>
<dbReference type="EMBL" id="MOXJ01000021">
    <property type="protein sequence ID" value="PDO10021.1"/>
    <property type="molecule type" value="Genomic_DNA"/>
</dbReference>
<dbReference type="AlphaFoldDB" id="A0A2A6DZ03"/>
<sequence length="102" mass="12278">MFTMINIPLDKAQLKTNRLNPLHWCPFPPTQLVYFCHILSAFLAKHGSLFFCMFLCMNHNMMLYIHKTEQEEVPIQHYMIRLESSSKMIDFLQPVWHQIYNM</sequence>
<name>A0A2A6DZ03_9BACL</name>
<proteinExistence type="predicted"/>